<evidence type="ECO:0000313" key="3">
    <source>
        <dbReference type="Proteomes" id="UP001140949"/>
    </source>
</evidence>
<reference evidence="2" key="2">
    <citation type="submission" date="2023-04" db="EMBL/GenBank/DDBJ databases">
        <authorList>
            <person name="Bruccoleri R.E."/>
            <person name="Oakeley E.J."/>
            <person name="Faust A.-M."/>
            <person name="Dessus-Babus S."/>
            <person name="Altorfer M."/>
            <person name="Burckhardt D."/>
            <person name="Oertli M."/>
            <person name="Naumann U."/>
            <person name="Petersen F."/>
            <person name="Wong J."/>
        </authorList>
    </citation>
    <scope>NUCLEOTIDE SEQUENCE</scope>
    <source>
        <strain evidence="2">GSM-AAB239-AS_SAM_17_03QT</strain>
        <tissue evidence="2">Leaf</tissue>
    </source>
</reference>
<organism evidence="2 3">
    <name type="scientific">Iris pallida</name>
    <name type="common">Sweet iris</name>
    <dbReference type="NCBI Taxonomy" id="29817"/>
    <lineage>
        <taxon>Eukaryota</taxon>
        <taxon>Viridiplantae</taxon>
        <taxon>Streptophyta</taxon>
        <taxon>Embryophyta</taxon>
        <taxon>Tracheophyta</taxon>
        <taxon>Spermatophyta</taxon>
        <taxon>Magnoliopsida</taxon>
        <taxon>Liliopsida</taxon>
        <taxon>Asparagales</taxon>
        <taxon>Iridaceae</taxon>
        <taxon>Iridoideae</taxon>
        <taxon>Irideae</taxon>
        <taxon>Iris</taxon>
    </lineage>
</organism>
<comment type="caution">
    <text evidence="2">The sequence shown here is derived from an EMBL/GenBank/DDBJ whole genome shotgun (WGS) entry which is preliminary data.</text>
</comment>
<evidence type="ECO:0000313" key="2">
    <source>
        <dbReference type="EMBL" id="KAJ6828648.1"/>
    </source>
</evidence>
<proteinExistence type="predicted"/>
<dbReference type="Proteomes" id="UP001140949">
    <property type="component" value="Unassembled WGS sequence"/>
</dbReference>
<keyword evidence="3" id="KW-1185">Reference proteome</keyword>
<evidence type="ECO:0000313" key="1">
    <source>
        <dbReference type="EMBL" id="KAJ6809582.1"/>
    </source>
</evidence>
<gene>
    <name evidence="1" type="ORF">M6B38_162160</name>
    <name evidence="2" type="ORF">M6B38_361820</name>
</gene>
<name>A0AAX6GK28_IRIPA</name>
<protein>
    <submittedName>
        <fullName evidence="2">Uncharacterized protein</fullName>
    </submittedName>
</protein>
<sequence length="53" mass="5112">MAAQAPGSDFTASIGGSSALEKSARSDLEGDGVVVRCSVEEAVNVGLGSGAVT</sequence>
<reference evidence="2" key="1">
    <citation type="journal article" date="2023" name="GigaByte">
        <title>Genome assembly of the bearded iris, Iris pallida Lam.</title>
        <authorList>
            <person name="Bruccoleri R.E."/>
            <person name="Oakeley E.J."/>
            <person name="Faust A.M.E."/>
            <person name="Altorfer M."/>
            <person name="Dessus-Babus S."/>
            <person name="Burckhardt D."/>
            <person name="Oertli M."/>
            <person name="Naumann U."/>
            <person name="Petersen F."/>
            <person name="Wong J."/>
        </authorList>
    </citation>
    <scope>NUCLEOTIDE SEQUENCE</scope>
    <source>
        <strain evidence="2">GSM-AAB239-AS_SAM_17_03QT</strain>
    </source>
</reference>
<dbReference type="EMBL" id="JANAVB010033016">
    <property type="protein sequence ID" value="KAJ6809582.1"/>
    <property type="molecule type" value="Genomic_DNA"/>
</dbReference>
<accession>A0AAX6GK28</accession>
<dbReference type="AlphaFoldDB" id="A0AAX6GK28"/>
<dbReference type="EMBL" id="JANAVB010019147">
    <property type="protein sequence ID" value="KAJ6828648.1"/>
    <property type="molecule type" value="Genomic_DNA"/>
</dbReference>